<feature type="compositionally biased region" description="Polar residues" evidence="4">
    <location>
        <begin position="237"/>
        <end position="246"/>
    </location>
</feature>
<dbReference type="InParanoid" id="D8LJZ2"/>
<reference evidence="6 7" key="1">
    <citation type="journal article" date="2010" name="Nature">
        <title>The Ectocarpus genome and the independent evolution of multicellularity in brown algae.</title>
        <authorList>
            <person name="Cock J.M."/>
            <person name="Sterck L."/>
            <person name="Rouze P."/>
            <person name="Scornet D."/>
            <person name="Allen A.E."/>
            <person name="Amoutzias G."/>
            <person name="Anthouard V."/>
            <person name="Artiguenave F."/>
            <person name="Aury J.M."/>
            <person name="Badger J.H."/>
            <person name="Beszteri B."/>
            <person name="Billiau K."/>
            <person name="Bonnet E."/>
            <person name="Bothwell J.H."/>
            <person name="Bowler C."/>
            <person name="Boyen C."/>
            <person name="Brownlee C."/>
            <person name="Carrano C.J."/>
            <person name="Charrier B."/>
            <person name="Cho G.Y."/>
            <person name="Coelho S.M."/>
            <person name="Collen J."/>
            <person name="Corre E."/>
            <person name="Da Silva C."/>
            <person name="Delage L."/>
            <person name="Delaroque N."/>
            <person name="Dittami S.M."/>
            <person name="Doulbeau S."/>
            <person name="Elias M."/>
            <person name="Farnham G."/>
            <person name="Gachon C.M."/>
            <person name="Gschloessl B."/>
            <person name="Heesch S."/>
            <person name="Jabbari K."/>
            <person name="Jubin C."/>
            <person name="Kawai H."/>
            <person name="Kimura K."/>
            <person name="Kloareg B."/>
            <person name="Kupper F.C."/>
            <person name="Lang D."/>
            <person name="Le Bail A."/>
            <person name="Leblanc C."/>
            <person name="Lerouge P."/>
            <person name="Lohr M."/>
            <person name="Lopez P.J."/>
            <person name="Martens C."/>
            <person name="Maumus F."/>
            <person name="Michel G."/>
            <person name="Miranda-Saavedra D."/>
            <person name="Morales J."/>
            <person name="Moreau H."/>
            <person name="Motomura T."/>
            <person name="Nagasato C."/>
            <person name="Napoli C.A."/>
            <person name="Nelson D.R."/>
            <person name="Nyvall-Collen P."/>
            <person name="Peters A.F."/>
            <person name="Pommier C."/>
            <person name="Potin P."/>
            <person name="Poulain J."/>
            <person name="Quesneville H."/>
            <person name="Read B."/>
            <person name="Rensing S.A."/>
            <person name="Ritter A."/>
            <person name="Rousvoal S."/>
            <person name="Samanta M."/>
            <person name="Samson G."/>
            <person name="Schroeder D.C."/>
            <person name="Segurens B."/>
            <person name="Strittmatter M."/>
            <person name="Tonon T."/>
            <person name="Tregear J.W."/>
            <person name="Valentin K."/>
            <person name="von Dassow P."/>
            <person name="Yamagishi T."/>
            <person name="Van de Peer Y."/>
            <person name="Wincker P."/>
        </authorList>
    </citation>
    <scope>NUCLEOTIDE SEQUENCE [LARGE SCALE GENOMIC DNA]</scope>
    <source>
        <strain evidence="7">Ec32 / CCAP1310/4</strain>
    </source>
</reference>
<proteinExistence type="predicted"/>
<dbReference type="PANTHER" id="PTHR13952">
    <property type="entry name" value="U1 SMALL NUCLEAR RIBONUCLEOPROTEIN 70 KD"/>
    <property type="match status" value="1"/>
</dbReference>
<dbReference type="GO" id="GO:0071011">
    <property type="term" value="C:precatalytic spliceosome"/>
    <property type="evidence" value="ECO:0007669"/>
    <property type="project" value="TreeGrafter"/>
</dbReference>
<dbReference type="GO" id="GO:0003729">
    <property type="term" value="F:mRNA binding"/>
    <property type="evidence" value="ECO:0007669"/>
    <property type="project" value="TreeGrafter"/>
</dbReference>
<evidence type="ECO:0000313" key="6">
    <source>
        <dbReference type="EMBL" id="CBN74461.1"/>
    </source>
</evidence>
<gene>
    <name evidence="6" type="ORF">Esi_0028_0041</name>
</gene>
<keyword evidence="7" id="KW-1185">Reference proteome</keyword>
<evidence type="ECO:0000259" key="5">
    <source>
        <dbReference type="PROSITE" id="PS50102"/>
    </source>
</evidence>
<feature type="region of interest" description="Disordered" evidence="4">
    <location>
        <begin position="362"/>
        <end position="616"/>
    </location>
</feature>
<name>D8LJZ2_ECTSI</name>
<dbReference type="EMBL" id="FN648464">
    <property type="protein sequence ID" value="CBN74461.1"/>
    <property type="molecule type" value="Genomic_DNA"/>
</dbReference>
<keyword evidence="3" id="KW-0694">RNA-binding</keyword>
<feature type="region of interest" description="Disordered" evidence="4">
    <location>
        <begin position="1"/>
        <end position="73"/>
    </location>
</feature>
<dbReference type="AlphaFoldDB" id="D8LJZ2"/>
<feature type="compositionally biased region" description="Basic and acidic residues" evidence="4">
    <location>
        <begin position="160"/>
        <end position="217"/>
    </location>
</feature>
<dbReference type="InterPro" id="IPR051183">
    <property type="entry name" value="U1_U11-U12_snRNP_70-35kDa"/>
</dbReference>
<evidence type="ECO:0000256" key="2">
    <source>
        <dbReference type="ARBA" id="ARBA00023242"/>
    </source>
</evidence>
<feature type="compositionally biased region" description="Basic and acidic residues" evidence="4">
    <location>
        <begin position="90"/>
        <end position="100"/>
    </location>
</feature>
<dbReference type="Gene3D" id="3.30.70.330">
    <property type="match status" value="1"/>
</dbReference>
<dbReference type="Proteomes" id="UP000002630">
    <property type="component" value="Linkage Group LG16"/>
</dbReference>
<dbReference type="OrthoDB" id="8093034at2759"/>
<dbReference type="InterPro" id="IPR012677">
    <property type="entry name" value="Nucleotide-bd_a/b_plait_sf"/>
</dbReference>
<evidence type="ECO:0000256" key="4">
    <source>
        <dbReference type="SAM" id="MobiDB-lite"/>
    </source>
</evidence>
<feature type="compositionally biased region" description="Basic and acidic residues" evidence="4">
    <location>
        <begin position="599"/>
        <end position="608"/>
    </location>
</feature>
<feature type="compositionally biased region" description="Basic and acidic residues" evidence="4">
    <location>
        <begin position="515"/>
        <end position="525"/>
    </location>
</feature>
<dbReference type="GO" id="GO:0016301">
    <property type="term" value="F:kinase activity"/>
    <property type="evidence" value="ECO:0007669"/>
    <property type="project" value="UniProtKB-KW"/>
</dbReference>
<dbReference type="PROSITE" id="PS50102">
    <property type="entry name" value="RRM"/>
    <property type="match status" value="1"/>
</dbReference>
<dbReference type="EMBL" id="FN649741">
    <property type="protein sequence ID" value="CBN74461.1"/>
    <property type="molecule type" value="Genomic_DNA"/>
</dbReference>
<comment type="subcellular location">
    <subcellularLocation>
        <location evidence="1">Nucleus</location>
    </subcellularLocation>
</comment>
<accession>D8LJZ2</accession>
<dbReference type="InterPro" id="IPR035979">
    <property type="entry name" value="RBD_domain_sf"/>
</dbReference>
<dbReference type="SMART" id="SM00360">
    <property type="entry name" value="RRM"/>
    <property type="match status" value="1"/>
</dbReference>
<feature type="compositionally biased region" description="Basic and acidic residues" evidence="4">
    <location>
        <begin position="395"/>
        <end position="412"/>
    </location>
</feature>
<evidence type="ECO:0000256" key="1">
    <source>
        <dbReference type="ARBA" id="ARBA00004123"/>
    </source>
</evidence>
<dbReference type="SUPFAM" id="SSF54928">
    <property type="entry name" value="RNA-binding domain, RBD"/>
    <property type="match status" value="1"/>
</dbReference>
<keyword evidence="6" id="KW-0418">Kinase</keyword>
<evidence type="ECO:0000313" key="7">
    <source>
        <dbReference type="Proteomes" id="UP000002630"/>
    </source>
</evidence>
<keyword evidence="2" id="KW-0539">Nucleus</keyword>
<evidence type="ECO:0000256" key="3">
    <source>
        <dbReference type="PROSITE-ProRule" id="PRU00176"/>
    </source>
</evidence>
<dbReference type="Pfam" id="PF00076">
    <property type="entry name" value="RRM_1"/>
    <property type="match status" value="1"/>
</dbReference>
<feature type="compositionally biased region" description="Basic and acidic residues" evidence="4">
    <location>
        <begin position="579"/>
        <end position="590"/>
    </location>
</feature>
<dbReference type="CDD" id="cd00590">
    <property type="entry name" value="RRM_SF"/>
    <property type="match status" value="1"/>
</dbReference>
<feature type="compositionally biased region" description="Basic and acidic residues" evidence="4">
    <location>
        <begin position="491"/>
        <end position="505"/>
    </location>
</feature>
<sequence>MMPRRASGSSVGVPPRSNDDGYGDDDVPSGAMRRPPPPNSASHGVPLPGRAAAWTDDAEYTMPPPISIKGEDFEKEVVKAAALLVAEREMAREEARKQGKQDWSGVDPTPGHEGPRKSKKARSGGRSMGEETDERKKREPSSRKDENDGDHRPRSKKTRRDSSGDRHGSVGKRADERKGKTRTREESKGGPQGDDRDRKREDSSRRSHKDKQRDSRSGSRTRRSSSRARDNDLDSSKSLPKQGSSTWDRKDFNSSPWENQHQATGGFYVHVGGLSFSTTFTTLAKRFAAFGDVNGFKVIFNKVSCSAEETSKRKGSKEEVTKAAVVTASSGFAFISFDNERGMEKAVECMDGQKLDGNILKVTRGGRLQGRPHSGGRAFRAQAEPTPPNQGPPRRWQESKGNHNKHEHDQEYHPNQGRHANPRPEPQGSYTKPRPEQQGYHTKPRPEQQGYNTRPKPEQQGYNTMPRPEQRGYYTKPKLQQEGYHTKPRHGRGDSRSVELIEAIKESGGGSGRGKLADDKDRGATDDPLGALRCPRPSATSRKEASASVKPAEVNGRVKIGYGGKSTSRDATGSNGDSSFRKVVETRENARPSNTSSSDTRRITDRLGSKTSFGRS</sequence>
<keyword evidence="6" id="KW-0808">Transferase</keyword>
<organism evidence="6 7">
    <name type="scientific">Ectocarpus siliculosus</name>
    <name type="common">Brown alga</name>
    <name type="synonym">Conferva siliculosa</name>
    <dbReference type="NCBI Taxonomy" id="2880"/>
    <lineage>
        <taxon>Eukaryota</taxon>
        <taxon>Sar</taxon>
        <taxon>Stramenopiles</taxon>
        <taxon>Ochrophyta</taxon>
        <taxon>PX clade</taxon>
        <taxon>Phaeophyceae</taxon>
        <taxon>Ectocarpales</taxon>
        <taxon>Ectocarpaceae</taxon>
        <taxon>Ectocarpus</taxon>
    </lineage>
</organism>
<feature type="compositionally biased region" description="Basic and acidic residues" evidence="4">
    <location>
        <begin position="133"/>
        <end position="152"/>
    </location>
</feature>
<dbReference type="STRING" id="2880.D8LJZ2"/>
<dbReference type="InterPro" id="IPR000504">
    <property type="entry name" value="RRM_dom"/>
</dbReference>
<feature type="compositionally biased region" description="Polar residues" evidence="4">
    <location>
        <begin position="565"/>
        <end position="578"/>
    </location>
</feature>
<dbReference type="GO" id="GO:0000398">
    <property type="term" value="P:mRNA splicing, via spliceosome"/>
    <property type="evidence" value="ECO:0007669"/>
    <property type="project" value="TreeGrafter"/>
</dbReference>
<dbReference type="GO" id="GO:0017069">
    <property type="term" value="F:snRNA binding"/>
    <property type="evidence" value="ECO:0007669"/>
    <property type="project" value="TreeGrafter"/>
</dbReference>
<feature type="region of interest" description="Disordered" evidence="4">
    <location>
        <begin position="90"/>
        <end position="259"/>
    </location>
</feature>
<feature type="domain" description="RRM" evidence="5">
    <location>
        <begin position="267"/>
        <end position="367"/>
    </location>
</feature>
<protein>
    <submittedName>
        <fullName evidence="6">Polyphosphate kinase 2 family protein</fullName>
    </submittedName>
</protein>